<gene>
    <name evidence="2" type="ORF">LKD32_13670</name>
</gene>
<reference evidence="2" key="1">
    <citation type="submission" date="2021-10" db="EMBL/GenBank/DDBJ databases">
        <title>Anaerobic single-cell dispensing facilitates the cultivation of human gut bacteria.</title>
        <authorList>
            <person name="Afrizal A."/>
        </authorList>
    </citation>
    <scope>NUCLEOTIDE SEQUENCE</scope>
    <source>
        <strain evidence="2">CLA-AA-H274</strain>
    </source>
</reference>
<name>A0AAE3DL01_9FIRM</name>
<feature type="non-terminal residue" evidence="2">
    <location>
        <position position="1"/>
    </location>
</feature>
<evidence type="ECO:0000313" key="2">
    <source>
        <dbReference type="EMBL" id="MCC2165904.1"/>
    </source>
</evidence>
<evidence type="ECO:0000256" key="1">
    <source>
        <dbReference type="SAM" id="MobiDB-lite"/>
    </source>
</evidence>
<feature type="compositionally biased region" description="Basic and acidic residues" evidence="1">
    <location>
        <begin position="15"/>
        <end position="38"/>
    </location>
</feature>
<comment type="caution">
    <text evidence="2">The sequence shown here is derived from an EMBL/GenBank/DDBJ whole genome shotgun (WGS) entry which is preliminary data.</text>
</comment>
<evidence type="ECO:0000313" key="3">
    <source>
        <dbReference type="Proteomes" id="UP001198962"/>
    </source>
</evidence>
<proteinExistence type="predicted"/>
<dbReference type="EMBL" id="JAJEPU010000062">
    <property type="protein sequence ID" value="MCC2165904.1"/>
    <property type="molecule type" value="Genomic_DNA"/>
</dbReference>
<dbReference type="Proteomes" id="UP001198962">
    <property type="component" value="Unassembled WGS sequence"/>
</dbReference>
<dbReference type="RefSeq" id="WP_308452094.1">
    <property type="nucleotide sequence ID" value="NZ_JAJEPU010000062.1"/>
</dbReference>
<protein>
    <submittedName>
        <fullName evidence="2">Uncharacterized protein</fullName>
    </submittedName>
</protein>
<sequence length="73" mass="8544">FSYDMMENRTIAYRLENRNHEKSGITKNKEKNQKSRQKDKTRKRKGNGINDGTDKKYATAVQNPLPRGRGRDC</sequence>
<feature type="region of interest" description="Disordered" evidence="1">
    <location>
        <begin position="14"/>
        <end position="73"/>
    </location>
</feature>
<keyword evidence="3" id="KW-1185">Reference proteome</keyword>
<dbReference type="AlphaFoldDB" id="A0AAE3DL01"/>
<organism evidence="2 3">
    <name type="scientific">Brotaphodocola catenula</name>
    <dbReference type="NCBI Taxonomy" id="2885361"/>
    <lineage>
        <taxon>Bacteria</taxon>
        <taxon>Bacillati</taxon>
        <taxon>Bacillota</taxon>
        <taxon>Clostridia</taxon>
        <taxon>Lachnospirales</taxon>
        <taxon>Lachnospiraceae</taxon>
        <taxon>Brotaphodocola</taxon>
    </lineage>
</organism>
<accession>A0AAE3DL01</accession>